<evidence type="ECO:0000256" key="1">
    <source>
        <dbReference type="SAM" id="Phobius"/>
    </source>
</evidence>
<keyword evidence="3" id="KW-1185">Reference proteome</keyword>
<evidence type="ECO:0000313" key="2">
    <source>
        <dbReference type="EMBL" id="KAK9698101.1"/>
    </source>
</evidence>
<feature type="transmembrane region" description="Helical" evidence="1">
    <location>
        <begin position="59"/>
        <end position="77"/>
    </location>
</feature>
<reference evidence="2" key="1">
    <citation type="submission" date="2024-03" db="EMBL/GenBank/DDBJ databases">
        <title>WGS assembly of Saponaria officinalis var. Norfolk2.</title>
        <authorList>
            <person name="Jenkins J."/>
            <person name="Shu S."/>
            <person name="Grimwood J."/>
            <person name="Barry K."/>
            <person name="Goodstein D."/>
            <person name="Schmutz J."/>
            <person name="Leebens-Mack J."/>
            <person name="Osbourn A."/>
        </authorList>
    </citation>
    <scope>NUCLEOTIDE SEQUENCE [LARGE SCALE GENOMIC DNA]</scope>
    <source>
        <strain evidence="2">JIC</strain>
    </source>
</reference>
<protein>
    <submittedName>
        <fullName evidence="2">Uncharacterized protein</fullName>
    </submittedName>
</protein>
<dbReference type="AlphaFoldDB" id="A0AAW1J5V1"/>
<keyword evidence="1" id="KW-0472">Membrane</keyword>
<gene>
    <name evidence="2" type="ORF">RND81_08G082400</name>
</gene>
<dbReference type="Proteomes" id="UP001443914">
    <property type="component" value="Unassembled WGS sequence"/>
</dbReference>
<keyword evidence="1" id="KW-0812">Transmembrane</keyword>
<dbReference type="PANTHER" id="PTHR33780:SF10">
    <property type="entry name" value="TRANSMEMBRANE PROTEIN"/>
    <property type="match status" value="1"/>
</dbReference>
<organism evidence="2 3">
    <name type="scientific">Saponaria officinalis</name>
    <name type="common">Common soapwort</name>
    <name type="synonym">Lychnis saponaria</name>
    <dbReference type="NCBI Taxonomy" id="3572"/>
    <lineage>
        <taxon>Eukaryota</taxon>
        <taxon>Viridiplantae</taxon>
        <taxon>Streptophyta</taxon>
        <taxon>Embryophyta</taxon>
        <taxon>Tracheophyta</taxon>
        <taxon>Spermatophyta</taxon>
        <taxon>Magnoliopsida</taxon>
        <taxon>eudicotyledons</taxon>
        <taxon>Gunneridae</taxon>
        <taxon>Pentapetalae</taxon>
        <taxon>Caryophyllales</taxon>
        <taxon>Caryophyllaceae</taxon>
        <taxon>Caryophylleae</taxon>
        <taxon>Saponaria</taxon>
    </lineage>
</organism>
<sequence length="110" mass="12449">MVRCPLSLLCALHLISRALVIWVSLVLFNTTTCLSNDMPSTKNDKDSSKTHSGGTGTTVAIICLAVAAVVLFSFFLFKLWQKKKREEQYARLLKLFEEHDELEVELGFRD</sequence>
<name>A0AAW1J5V1_SAPOF</name>
<dbReference type="PANTHER" id="PTHR33780">
    <property type="entry name" value="EXPRESSED PROTEIN"/>
    <property type="match status" value="1"/>
</dbReference>
<accession>A0AAW1J5V1</accession>
<evidence type="ECO:0000313" key="3">
    <source>
        <dbReference type="Proteomes" id="UP001443914"/>
    </source>
</evidence>
<comment type="caution">
    <text evidence="2">The sequence shown here is derived from an EMBL/GenBank/DDBJ whole genome shotgun (WGS) entry which is preliminary data.</text>
</comment>
<keyword evidence="1" id="KW-1133">Transmembrane helix</keyword>
<proteinExistence type="predicted"/>
<dbReference type="EMBL" id="JBDFQZ010000008">
    <property type="protein sequence ID" value="KAK9698101.1"/>
    <property type="molecule type" value="Genomic_DNA"/>
</dbReference>